<dbReference type="Proteomes" id="UP000295680">
    <property type="component" value="Unassembled WGS sequence"/>
</dbReference>
<keyword evidence="2" id="KW-1133">Transmembrane helix</keyword>
<evidence type="ECO:0000313" key="5">
    <source>
        <dbReference type="Proteomes" id="UP000295680"/>
    </source>
</evidence>
<keyword evidence="2" id="KW-0812">Transmembrane</keyword>
<feature type="transmembrane region" description="Helical" evidence="2">
    <location>
        <begin position="77"/>
        <end position="98"/>
    </location>
</feature>
<dbReference type="AlphaFoldDB" id="A0A4R2JXD2"/>
<feature type="compositionally biased region" description="Basic and acidic residues" evidence="1">
    <location>
        <begin position="16"/>
        <end position="30"/>
    </location>
</feature>
<comment type="caution">
    <text evidence="4">The sequence shown here is derived from an EMBL/GenBank/DDBJ whole genome shotgun (WGS) entry which is preliminary data.</text>
</comment>
<feature type="domain" description="DUF5667" evidence="3">
    <location>
        <begin position="102"/>
        <end position="149"/>
    </location>
</feature>
<feature type="compositionally biased region" description="Pro residues" evidence="1">
    <location>
        <begin position="312"/>
        <end position="328"/>
    </location>
</feature>
<reference evidence="4 5" key="1">
    <citation type="submission" date="2019-03" db="EMBL/GenBank/DDBJ databases">
        <title>Genomic Encyclopedia of Type Strains, Phase IV (KMG-IV): sequencing the most valuable type-strain genomes for metagenomic binning, comparative biology and taxonomic classification.</title>
        <authorList>
            <person name="Goeker M."/>
        </authorList>
    </citation>
    <scope>NUCLEOTIDE SEQUENCE [LARGE SCALE GENOMIC DNA]</scope>
    <source>
        <strain evidence="4 5">DSM 45934</strain>
    </source>
</reference>
<dbReference type="EMBL" id="SLWS01000001">
    <property type="protein sequence ID" value="TCO65221.1"/>
    <property type="molecule type" value="Genomic_DNA"/>
</dbReference>
<evidence type="ECO:0000256" key="1">
    <source>
        <dbReference type="SAM" id="MobiDB-lite"/>
    </source>
</evidence>
<feature type="region of interest" description="Disordered" evidence="1">
    <location>
        <begin position="1"/>
        <end position="30"/>
    </location>
</feature>
<gene>
    <name evidence="4" type="ORF">EV192_1011009</name>
</gene>
<evidence type="ECO:0000313" key="4">
    <source>
        <dbReference type="EMBL" id="TCO65221.1"/>
    </source>
</evidence>
<keyword evidence="2" id="KW-0472">Membrane</keyword>
<protein>
    <recommendedName>
        <fullName evidence="3">DUF5667 domain-containing protein</fullName>
    </recommendedName>
</protein>
<name>A0A4R2JXD2_9PSEU</name>
<evidence type="ECO:0000256" key="2">
    <source>
        <dbReference type="SAM" id="Phobius"/>
    </source>
</evidence>
<sequence length="356" mass="37506">MSATPGRPVDSASDDQAERFARAVESRTSDPEFDAELAIVAALRDIDVKPDDLARARMRKRVLNAARPAVSSRRGRFAVALAAALALVFALAGMSFLLSKDALPGDALYGVKKTAEAASMGLTFGDQPKALKRLEFAAARVDEMTKLAELHPDLGNAPVGGYLTALTDFDNDTSQASRQLIALSTRGDLQQLNTLKVWSGQQDGRLAALDPRLPIQARDKERESRQLLVRIADRVTALLGRVECYQITTGASDDIGLLPASDACQRPAANTLPPGVPSPPGNPPKVKTSAPQTPPPAAPSEAAPTPLTTSAPPVPLVPVPVPTPPTRPADPDMPSLPIPILQIPALLPGLPAIRIG</sequence>
<feature type="region of interest" description="Disordered" evidence="1">
    <location>
        <begin position="266"/>
        <end position="335"/>
    </location>
</feature>
<dbReference type="InterPro" id="IPR043725">
    <property type="entry name" value="DUF5667"/>
</dbReference>
<dbReference type="Pfam" id="PF18915">
    <property type="entry name" value="DUF5667"/>
    <property type="match status" value="1"/>
</dbReference>
<proteinExistence type="predicted"/>
<evidence type="ECO:0000259" key="3">
    <source>
        <dbReference type="Pfam" id="PF18915"/>
    </source>
</evidence>
<feature type="compositionally biased region" description="Low complexity" evidence="1">
    <location>
        <begin position="299"/>
        <end position="311"/>
    </location>
</feature>
<keyword evidence="5" id="KW-1185">Reference proteome</keyword>
<accession>A0A4R2JXD2</accession>
<organism evidence="4 5">
    <name type="scientific">Actinocrispum wychmicini</name>
    <dbReference type="NCBI Taxonomy" id="1213861"/>
    <lineage>
        <taxon>Bacteria</taxon>
        <taxon>Bacillati</taxon>
        <taxon>Actinomycetota</taxon>
        <taxon>Actinomycetes</taxon>
        <taxon>Pseudonocardiales</taxon>
        <taxon>Pseudonocardiaceae</taxon>
        <taxon>Actinocrispum</taxon>
    </lineage>
</organism>
<feature type="compositionally biased region" description="Pro residues" evidence="1">
    <location>
        <begin position="274"/>
        <end position="283"/>
    </location>
</feature>